<accession>A0A392MXW0</accession>
<evidence type="ECO:0000313" key="1">
    <source>
        <dbReference type="EMBL" id="MCH91779.1"/>
    </source>
</evidence>
<keyword evidence="2" id="KW-1185">Reference proteome</keyword>
<dbReference type="EMBL" id="LXQA010021151">
    <property type="protein sequence ID" value="MCH91779.1"/>
    <property type="molecule type" value="Genomic_DNA"/>
</dbReference>
<dbReference type="AlphaFoldDB" id="A0A392MXW0"/>
<evidence type="ECO:0000313" key="2">
    <source>
        <dbReference type="Proteomes" id="UP000265520"/>
    </source>
</evidence>
<organism evidence="1 2">
    <name type="scientific">Trifolium medium</name>
    <dbReference type="NCBI Taxonomy" id="97028"/>
    <lineage>
        <taxon>Eukaryota</taxon>
        <taxon>Viridiplantae</taxon>
        <taxon>Streptophyta</taxon>
        <taxon>Embryophyta</taxon>
        <taxon>Tracheophyta</taxon>
        <taxon>Spermatophyta</taxon>
        <taxon>Magnoliopsida</taxon>
        <taxon>eudicotyledons</taxon>
        <taxon>Gunneridae</taxon>
        <taxon>Pentapetalae</taxon>
        <taxon>rosids</taxon>
        <taxon>fabids</taxon>
        <taxon>Fabales</taxon>
        <taxon>Fabaceae</taxon>
        <taxon>Papilionoideae</taxon>
        <taxon>50 kb inversion clade</taxon>
        <taxon>NPAAA clade</taxon>
        <taxon>Hologalegina</taxon>
        <taxon>IRL clade</taxon>
        <taxon>Trifolieae</taxon>
        <taxon>Trifolium</taxon>
    </lineage>
</organism>
<feature type="non-terminal residue" evidence="1">
    <location>
        <position position="1"/>
    </location>
</feature>
<name>A0A392MXW0_9FABA</name>
<proteinExistence type="predicted"/>
<reference evidence="1 2" key="1">
    <citation type="journal article" date="2018" name="Front. Plant Sci.">
        <title>Red Clover (Trifolium pratense) and Zigzag Clover (T. medium) - A Picture of Genomic Similarities and Differences.</title>
        <authorList>
            <person name="Dluhosova J."/>
            <person name="Istvanek J."/>
            <person name="Nedelnik J."/>
            <person name="Repkova J."/>
        </authorList>
    </citation>
    <scope>NUCLEOTIDE SEQUENCE [LARGE SCALE GENOMIC DNA]</scope>
    <source>
        <strain evidence="2">cv. 10/8</strain>
        <tissue evidence="1">Leaf</tissue>
    </source>
</reference>
<comment type="caution">
    <text evidence="1">The sequence shown here is derived from an EMBL/GenBank/DDBJ whole genome shotgun (WGS) entry which is preliminary data.</text>
</comment>
<dbReference type="Proteomes" id="UP000265520">
    <property type="component" value="Unassembled WGS sequence"/>
</dbReference>
<protein>
    <submittedName>
        <fullName evidence="1">Uncharacterized protein</fullName>
    </submittedName>
</protein>
<sequence>GSGAVVPPPEFGRHSETIAGVWAPWRNSAGEDEDMNIHMNVLEGVERKGEIG</sequence>